<comment type="caution">
    <text evidence="1">The sequence shown here is derived from an EMBL/GenBank/DDBJ whole genome shotgun (WGS) entry which is preliminary data.</text>
</comment>
<dbReference type="InterPro" id="IPR024755">
    <property type="entry name" value="cpYpsA"/>
</dbReference>
<evidence type="ECO:0000313" key="1">
    <source>
        <dbReference type="EMBL" id="MFJ1268173.1"/>
    </source>
</evidence>
<dbReference type="EMBL" id="JBGORX010000001">
    <property type="protein sequence ID" value="MFJ1268173.1"/>
    <property type="molecule type" value="Genomic_DNA"/>
</dbReference>
<gene>
    <name evidence="1" type="ORF">ACD661_06360</name>
</gene>
<dbReference type="RefSeq" id="WP_400186990.1">
    <property type="nucleotide sequence ID" value="NZ_JBGORX010000001.1"/>
</dbReference>
<proteinExistence type="predicted"/>
<accession>A0ABW8D651</accession>
<reference evidence="1 2" key="1">
    <citation type="submission" date="2024-08" db="EMBL/GenBank/DDBJ databases">
        <title>Draft Genome Sequence of Legionella lytica strain DSB2004, Isolated From a Fire Sprinkler System.</title>
        <authorList>
            <person name="Everhart A.D."/>
            <person name="Kidane D.T."/>
            <person name="Farone A.L."/>
            <person name="Farone M.B."/>
        </authorList>
    </citation>
    <scope>NUCLEOTIDE SEQUENCE [LARGE SCALE GENOMIC DNA]</scope>
    <source>
        <strain evidence="1 2">DSB2004</strain>
    </source>
</reference>
<protein>
    <submittedName>
        <fullName evidence="1">Molybdenum carrier protein</fullName>
    </submittedName>
</protein>
<dbReference type="Pfam" id="PF12694">
    <property type="entry name" value="cpYpsA"/>
    <property type="match status" value="1"/>
</dbReference>
<organism evidence="1 2">
    <name type="scientific">Legionella lytica</name>
    <dbReference type="NCBI Taxonomy" id="96232"/>
    <lineage>
        <taxon>Bacteria</taxon>
        <taxon>Pseudomonadati</taxon>
        <taxon>Pseudomonadota</taxon>
        <taxon>Gammaproteobacteria</taxon>
        <taxon>Legionellales</taxon>
        <taxon>Legionellaceae</taxon>
        <taxon>Legionella</taxon>
    </lineage>
</organism>
<evidence type="ECO:0000313" key="2">
    <source>
        <dbReference type="Proteomes" id="UP001615550"/>
    </source>
</evidence>
<dbReference type="Gene3D" id="3.40.50.450">
    <property type="match status" value="1"/>
</dbReference>
<keyword evidence="2" id="KW-1185">Reference proteome</keyword>
<sequence length="158" mass="17422">MLEKIVSGGQTGVDRAALDVAYNSHLVFGGWCPKGRIDELGIIPNKYGQLVEHQIDISTDKENYDARTKLNIRDSDGTLIILPTLPLPEKIKDGTLLTIKSVASQKKPYLIINLSFSIEENKIHILNIAGPRESSCEGIYEASYAFLSKLLPELGINI</sequence>
<name>A0ABW8D651_9GAMM</name>
<dbReference type="Proteomes" id="UP001615550">
    <property type="component" value="Unassembled WGS sequence"/>
</dbReference>